<dbReference type="InterPro" id="IPR036322">
    <property type="entry name" value="WD40_repeat_dom_sf"/>
</dbReference>
<comment type="caution">
    <text evidence="1">The sequence shown here is derived from an EMBL/GenBank/DDBJ whole genome shotgun (WGS) entry which is preliminary data.</text>
</comment>
<dbReference type="GO" id="GO:1990811">
    <property type="term" value="C:MWP complex"/>
    <property type="evidence" value="ECO:0007669"/>
    <property type="project" value="TreeGrafter"/>
</dbReference>
<keyword evidence="2" id="KW-1185">Reference proteome</keyword>
<proteinExistence type="predicted"/>
<sequence length="247" mass="28814">MKLIIYSSTFEKDIAVFHPAQTVNLSEMKYTNYKNLKGIENITWMPSGQLLAVAGFNEMIVLLNHVTWKSLLQLYLEPVIGENYLNKVYEERVIQSKFSNKNASYYDKHILEEKSERPINIKIGRKNITEKLSIAKFDILEFSFCGQYLAVKHQLYPTTLWIWNVIDDYLDYLLLENTIVAARWNPTRAHLLVFCECTYAFEWTPHNANCLTIPRNITVLDARWHPGGNLLLLCGYNKAIIHHIEDK</sequence>
<accession>A0AA40G7C2</accession>
<gene>
    <name evidence="1" type="ORF">K0M31_016398</name>
</gene>
<name>A0AA40G7C2_9HYME</name>
<evidence type="ECO:0000313" key="1">
    <source>
        <dbReference type="EMBL" id="KAK1132278.1"/>
    </source>
</evidence>
<dbReference type="GO" id="GO:0005815">
    <property type="term" value="C:microtubule organizing center"/>
    <property type="evidence" value="ECO:0007669"/>
    <property type="project" value="TreeGrafter"/>
</dbReference>
<evidence type="ECO:0000313" key="2">
    <source>
        <dbReference type="Proteomes" id="UP001177670"/>
    </source>
</evidence>
<dbReference type="PANTHER" id="PTHR16220">
    <property type="entry name" value="WD REPEAT PROTEIN 8-RELATED"/>
    <property type="match status" value="1"/>
</dbReference>
<reference evidence="1" key="1">
    <citation type="submission" date="2021-10" db="EMBL/GenBank/DDBJ databases">
        <title>Melipona bicolor Genome sequencing and assembly.</title>
        <authorList>
            <person name="Araujo N.S."/>
            <person name="Arias M.C."/>
        </authorList>
    </citation>
    <scope>NUCLEOTIDE SEQUENCE</scope>
    <source>
        <strain evidence="1">USP_2M_L1-L4_2017</strain>
        <tissue evidence="1">Whole body</tissue>
    </source>
</reference>
<dbReference type="Proteomes" id="UP001177670">
    <property type="component" value="Unassembled WGS sequence"/>
</dbReference>
<protein>
    <recommendedName>
        <fullName evidence="3">WD repeat-containing protein WRAP73</fullName>
    </recommendedName>
</protein>
<dbReference type="AlphaFoldDB" id="A0AA40G7C2"/>
<organism evidence="1 2">
    <name type="scientific">Melipona bicolor</name>
    <dbReference type="NCBI Taxonomy" id="60889"/>
    <lineage>
        <taxon>Eukaryota</taxon>
        <taxon>Metazoa</taxon>
        <taxon>Ecdysozoa</taxon>
        <taxon>Arthropoda</taxon>
        <taxon>Hexapoda</taxon>
        <taxon>Insecta</taxon>
        <taxon>Pterygota</taxon>
        <taxon>Neoptera</taxon>
        <taxon>Endopterygota</taxon>
        <taxon>Hymenoptera</taxon>
        <taxon>Apocrita</taxon>
        <taxon>Aculeata</taxon>
        <taxon>Apoidea</taxon>
        <taxon>Anthophila</taxon>
        <taxon>Apidae</taxon>
        <taxon>Melipona</taxon>
    </lineage>
</organism>
<dbReference type="PANTHER" id="PTHR16220:SF0">
    <property type="entry name" value="WD REPEAT-CONTAINING PROTEIN WRAP73"/>
    <property type="match status" value="1"/>
</dbReference>
<dbReference type="SUPFAM" id="SSF50978">
    <property type="entry name" value="WD40 repeat-like"/>
    <property type="match status" value="1"/>
</dbReference>
<dbReference type="EMBL" id="JAHYIQ010000005">
    <property type="protein sequence ID" value="KAK1132278.1"/>
    <property type="molecule type" value="Genomic_DNA"/>
</dbReference>
<dbReference type="InterPro" id="IPR052778">
    <property type="entry name" value="Centrosome-WD_assoc"/>
</dbReference>
<evidence type="ECO:0008006" key="3">
    <source>
        <dbReference type="Google" id="ProtNLM"/>
    </source>
</evidence>